<feature type="region of interest" description="Disordered" evidence="1">
    <location>
        <begin position="63"/>
        <end position="84"/>
    </location>
</feature>
<dbReference type="EMBL" id="OV651816">
    <property type="protein sequence ID" value="CAH1109519.1"/>
    <property type="molecule type" value="Genomic_DNA"/>
</dbReference>
<sequence length="122" mass="14369">MMLTDVKTFKYCPGGKIFYKLSYDDEYYVVVQTQIIQDLRELTSVLSKEVKDFYSSLPYQSEDKYQGNKKAKQETESDELENNQEIAMLKETISKRRVTNLKSTTKYKNKGNENAKQKNRIK</sequence>
<proteinExistence type="predicted"/>
<protein>
    <submittedName>
        <fullName evidence="2">Uncharacterized protein</fullName>
    </submittedName>
</protein>
<reference evidence="2" key="1">
    <citation type="submission" date="2022-01" db="EMBL/GenBank/DDBJ databases">
        <authorList>
            <person name="King R."/>
        </authorList>
    </citation>
    <scope>NUCLEOTIDE SEQUENCE</scope>
</reference>
<accession>A0A9P0GBJ1</accession>
<evidence type="ECO:0000256" key="1">
    <source>
        <dbReference type="SAM" id="MobiDB-lite"/>
    </source>
</evidence>
<dbReference type="Proteomes" id="UP001153636">
    <property type="component" value="Chromosome 4"/>
</dbReference>
<keyword evidence="3" id="KW-1185">Reference proteome</keyword>
<evidence type="ECO:0000313" key="3">
    <source>
        <dbReference type="Proteomes" id="UP001153636"/>
    </source>
</evidence>
<feature type="compositionally biased region" description="Basic residues" evidence="1">
    <location>
        <begin position="100"/>
        <end position="109"/>
    </location>
</feature>
<dbReference type="AlphaFoldDB" id="A0A9P0GBJ1"/>
<feature type="compositionally biased region" description="Basic and acidic residues" evidence="1">
    <location>
        <begin position="63"/>
        <end position="75"/>
    </location>
</feature>
<gene>
    <name evidence="2" type="ORF">PSYICH_LOCUS9829</name>
</gene>
<organism evidence="2 3">
    <name type="scientific">Psylliodes chrysocephalus</name>
    <dbReference type="NCBI Taxonomy" id="3402493"/>
    <lineage>
        <taxon>Eukaryota</taxon>
        <taxon>Metazoa</taxon>
        <taxon>Ecdysozoa</taxon>
        <taxon>Arthropoda</taxon>
        <taxon>Hexapoda</taxon>
        <taxon>Insecta</taxon>
        <taxon>Pterygota</taxon>
        <taxon>Neoptera</taxon>
        <taxon>Endopterygota</taxon>
        <taxon>Coleoptera</taxon>
        <taxon>Polyphaga</taxon>
        <taxon>Cucujiformia</taxon>
        <taxon>Chrysomeloidea</taxon>
        <taxon>Chrysomelidae</taxon>
        <taxon>Galerucinae</taxon>
        <taxon>Alticini</taxon>
        <taxon>Psylliodes</taxon>
    </lineage>
</organism>
<feature type="region of interest" description="Disordered" evidence="1">
    <location>
        <begin position="100"/>
        <end position="122"/>
    </location>
</feature>
<evidence type="ECO:0000313" key="2">
    <source>
        <dbReference type="EMBL" id="CAH1109519.1"/>
    </source>
</evidence>
<name>A0A9P0GBJ1_9CUCU</name>